<name>A0A485LAH1_9STRA</name>
<dbReference type="InterPro" id="IPR013083">
    <property type="entry name" value="Znf_RING/FYVE/PHD"/>
</dbReference>
<keyword evidence="3" id="KW-1185">Reference proteome</keyword>
<organism evidence="2 3">
    <name type="scientific">Aphanomyces stellatus</name>
    <dbReference type="NCBI Taxonomy" id="120398"/>
    <lineage>
        <taxon>Eukaryota</taxon>
        <taxon>Sar</taxon>
        <taxon>Stramenopiles</taxon>
        <taxon>Oomycota</taxon>
        <taxon>Saprolegniomycetes</taxon>
        <taxon>Saprolegniales</taxon>
        <taxon>Verrucalvaceae</taxon>
        <taxon>Aphanomyces</taxon>
    </lineage>
</organism>
<dbReference type="EMBL" id="CAADRA010006414">
    <property type="protein sequence ID" value="VFT95232.1"/>
    <property type="molecule type" value="Genomic_DNA"/>
</dbReference>
<dbReference type="AlphaFoldDB" id="A0A485LAH1"/>
<dbReference type="PANTHER" id="PTHR16295:SF10">
    <property type="entry name" value="EXPRESSED PROTEIN"/>
    <property type="match status" value="1"/>
</dbReference>
<accession>A0A485LAH1</accession>
<dbReference type="EMBL" id="VJMH01006393">
    <property type="protein sequence ID" value="KAF0690102.1"/>
    <property type="molecule type" value="Genomic_DNA"/>
</dbReference>
<reference evidence="1" key="2">
    <citation type="submission" date="2019-06" db="EMBL/GenBank/DDBJ databases">
        <title>Genomics analysis of Aphanomyces spp. identifies a new class of oomycete effector associated with host adaptation.</title>
        <authorList>
            <person name="Gaulin E."/>
        </authorList>
    </citation>
    <scope>NUCLEOTIDE SEQUENCE</scope>
    <source>
        <strain evidence="1">CBS 578.67</strain>
    </source>
</reference>
<evidence type="ECO:0000313" key="3">
    <source>
        <dbReference type="Proteomes" id="UP000332933"/>
    </source>
</evidence>
<dbReference type="OrthoDB" id="193703at2759"/>
<dbReference type="Gene3D" id="3.30.40.10">
    <property type="entry name" value="Zinc/RING finger domain, C3HC4 (zinc finger)"/>
    <property type="match status" value="3"/>
</dbReference>
<reference evidence="2 3" key="1">
    <citation type="submission" date="2019-03" db="EMBL/GenBank/DDBJ databases">
        <authorList>
            <person name="Gaulin E."/>
            <person name="Dumas B."/>
        </authorList>
    </citation>
    <scope>NUCLEOTIDE SEQUENCE [LARGE SCALE GENOMIC DNA]</scope>
    <source>
        <strain evidence="2">CBS 568.67</strain>
    </source>
</reference>
<dbReference type="InterPro" id="IPR013320">
    <property type="entry name" value="ConA-like_dom_sf"/>
</dbReference>
<evidence type="ECO:0000313" key="2">
    <source>
        <dbReference type="EMBL" id="VFT95232.1"/>
    </source>
</evidence>
<gene>
    <name evidence="2" type="primary">Aste57867_18496</name>
    <name evidence="1" type="ORF">As57867_018434</name>
    <name evidence="2" type="ORF">ASTE57867_18496</name>
</gene>
<protein>
    <submittedName>
        <fullName evidence="2">Aste57867_18496 protein</fullName>
    </submittedName>
</protein>
<dbReference type="Gene3D" id="2.60.120.200">
    <property type="match status" value="1"/>
</dbReference>
<dbReference type="PANTHER" id="PTHR16295">
    <property type="entry name" value="TRAF-TYPE ZINC FINGER PROTEIN-RELATED"/>
    <property type="match status" value="1"/>
</dbReference>
<dbReference type="GO" id="GO:0005739">
    <property type="term" value="C:mitochondrion"/>
    <property type="evidence" value="ECO:0007669"/>
    <property type="project" value="TreeGrafter"/>
</dbReference>
<dbReference type="Proteomes" id="UP000332933">
    <property type="component" value="Unassembled WGS sequence"/>
</dbReference>
<proteinExistence type="predicted"/>
<sequence length="885" mass="99999">MSADSFAASSLPIISTACVQWSPSKISPPKRVPKADDVTEMQTLLAALQDIDRQRTFLLNKAQRRCASTSSLSPQNKPRKTSPLSMVDRRLEQHRLATPAWDKAFPEDLTMCDACGKDVYVRTLKLHRDLECPLRLVKCQLCGVQYKANGQRDHDRDLCVVGRQRTKWLQLQADELQDICCLACAAIVAVRALSAHLNLDCVKRLVSCPNANLGCPRKDIPFDQLHDHEARECVVGKQREALLEASRTSNALVECDWCNRMVVKRHMLDHKEDECLMRERQCPNTHLGCREWVPVGDVDKHIKTACVVTLERHALAQHAQLKEALVVCRDCGAKVKARKLGLHQGASCVARLVPCVNAIHGCQAMLKHRDRHIHEHVDITPESRPTVRFASRNGHIRVGGGEDLKPPWCAEFWVWLLPKEDDVLYLMEEALRWQETIVETTPRLKSWQEKMKDLQTKLKLAKGRGGGGVAEAMKGMESEALAIEEGVSGCKAVIREARARVKSLVGDAATLLDTIQDESECETVESDVRRQAAQIQPTWAEEDLDVWGSVRRWQKALSESKEEEENVQHVKLLAKRMQLLKGIEERQKKDKDPRETARFLKQAKKELARVDDKLSKCVDVPLSLVQPALGFHTIASSTTSGIHLVMASTGSPGLHSFDKRAHFQADLPRARWVHVAFNATALSVVLFVDAVKADEAKGTFQLPMECIGADEKAFRGYLQEVRYWSETRSKDDLTHAMHEVLDPTATLRGYWTFEEGLGDFVDDMACRIPRSPCFHTEWIHYSIEIMQLLGDPPTPSFRQRNMCQVVTRRNFLASKHHARQTKLKCALGCGLECTSIPPHESFHPFRHSNLLFSTVEARLLERHHKLECPERTVLCRYSRLLTACG</sequence>
<dbReference type="SUPFAM" id="SSF49899">
    <property type="entry name" value="Concanavalin A-like lectins/glucanases"/>
    <property type="match status" value="1"/>
</dbReference>
<dbReference type="InterPro" id="IPR051986">
    <property type="entry name" value="Innate_Immune_Apopt_Reg"/>
</dbReference>
<evidence type="ECO:0000313" key="1">
    <source>
        <dbReference type="EMBL" id="KAF0690102.1"/>
    </source>
</evidence>